<name>A0ABN2L0K9_9MICO</name>
<dbReference type="EMBL" id="BAAAPN010000082">
    <property type="protein sequence ID" value="GAA1771119.1"/>
    <property type="molecule type" value="Genomic_DNA"/>
</dbReference>
<dbReference type="Proteomes" id="UP001501475">
    <property type="component" value="Unassembled WGS sequence"/>
</dbReference>
<comment type="caution">
    <text evidence="2">The sequence shown here is derived from an EMBL/GenBank/DDBJ whole genome shotgun (WGS) entry which is preliminary data.</text>
</comment>
<keyword evidence="3" id="KW-1185">Reference proteome</keyword>
<evidence type="ECO:0000313" key="2">
    <source>
        <dbReference type="EMBL" id="GAA1771119.1"/>
    </source>
</evidence>
<proteinExistence type="predicted"/>
<sequence>MATPEPKFRPRSRSVAEQLRYVTAAVDRSPHLLAIAEALTAKSGRPRNLPFRGFLIACCLHVCIQERNFYRGKIADMIAELTRDQRASLGLRGPISYSQIVRASLKLERAARDGLTIDDPDNPGHSLTLHLDEVMSYICSAAIPAGMITTNGGVFIAGTPEAHYKNLPVPRLQDTRLRRPASTSSTTGCCPSPANH</sequence>
<organism evidence="2 3">
    <name type="scientific">Nostocoides vanveenii</name>
    <dbReference type="NCBI Taxonomy" id="330835"/>
    <lineage>
        <taxon>Bacteria</taxon>
        <taxon>Bacillati</taxon>
        <taxon>Actinomycetota</taxon>
        <taxon>Actinomycetes</taxon>
        <taxon>Micrococcales</taxon>
        <taxon>Intrasporangiaceae</taxon>
        <taxon>Nostocoides</taxon>
    </lineage>
</organism>
<protein>
    <recommendedName>
        <fullName evidence="4">Transposase</fullName>
    </recommendedName>
</protein>
<accession>A0ABN2L0K9</accession>
<gene>
    <name evidence="2" type="ORF">GCM10009810_31220</name>
</gene>
<evidence type="ECO:0000313" key="3">
    <source>
        <dbReference type="Proteomes" id="UP001501475"/>
    </source>
</evidence>
<evidence type="ECO:0000256" key="1">
    <source>
        <dbReference type="SAM" id="MobiDB-lite"/>
    </source>
</evidence>
<feature type="region of interest" description="Disordered" evidence="1">
    <location>
        <begin position="173"/>
        <end position="196"/>
    </location>
</feature>
<evidence type="ECO:0008006" key="4">
    <source>
        <dbReference type="Google" id="ProtNLM"/>
    </source>
</evidence>
<reference evidence="2 3" key="1">
    <citation type="journal article" date="2019" name="Int. J. Syst. Evol. Microbiol.">
        <title>The Global Catalogue of Microorganisms (GCM) 10K type strain sequencing project: providing services to taxonomists for standard genome sequencing and annotation.</title>
        <authorList>
            <consortium name="The Broad Institute Genomics Platform"/>
            <consortium name="The Broad Institute Genome Sequencing Center for Infectious Disease"/>
            <person name="Wu L."/>
            <person name="Ma J."/>
        </authorList>
    </citation>
    <scope>NUCLEOTIDE SEQUENCE [LARGE SCALE GENOMIC DNA]</scope>
    <source>
        <strain evidence="2 3">JCM 15591</strain>
    </source>
</reference>